<gene>
    <name evidence="1" type="ORF">ES677_00635</name>
</gene>
<evidence type="ECO:0000313" key="2">
    <source>
        <dbReference type="Proteomes" id="UP000323621"/>
    </source>
</evidence>
<keyword evidence="2" id="KW-1185">Reference proteome</keyword>
<organism evidence="1 2">
    <name type="scientific">Bizionia gelidisalsuginis</name>
    <dbReference type="NCBI Taxonomy" id="291188"/>
    <lineage>
        <taxon>Bacteria</taxon>
        <taxon>Pseudomonadati</taxon>
        <taxon>Bacteroidota</taxon>
        <taxon>Flavobacteriia</taxon>
        <taxon>Flavobacteriales</taxon>
        <taxon>Flavobacteriaceae</taxon>
        <taxon>Bizionia</taxon>
    </lineage>
</organism>
<dbReference type="Pfam" id="PF09697">
    <property type="entry name" value="Porph_ging"/>
    <property type="match status" value="1"/>
</dbReference>
<name>A0ABY3MF01_9FLAO</name>
<evidence type="ECO:0000313" key="1">
    <source>
        <dbReference type="EMBL" id="TYC18185.1"/>
    </source>
</evidence>
<reference evidence="1 2" key="1">
    <citation type="submission" date="2019-08" db="EMBL/GenBank/DDBJ databases">
        <title>Genomes of Antarctic Bizionia species.</title>
        <authorList>
            <person name="Bowman J.P."/>
        </authorList>
    </citation>
    <scope>NUCLEOTIDE SEQUENCE [LARGE SCALE GENOMIC DNA]</scope>
    <source>
        <strain evidence="1 2">IC164</strain>
    </source>
</reference>
<dbReference type="RefSeq" id="WP_148380282.1">
    <property type="nucleotide sequence ID" value="NZ_VSKN01000001.1"/>
</dbReference>
<comment type="caution">
    <text evidence="1">The sequence shown here is derived from an EMBL/GenBank/DDBJ whole genome shotgun (WGS) entry which is preliminary data.</text>
</comment>
<protein>
    <submittedName>
        <fullName evidence="1">GLPGLI family protein</fullName>
    </submittedName>
</protein>
<dbReference type="NCBIfam" id="TIGR01200">
    <property type="entry name" value="GLPGLI"/>
    <property type="match status" value="1"/>
</dbReference>
<accession>A0ABY3MF01</accession>
<dbReference type="EMBL" id="VSKN01000001">
    <property type="protein sequence ID" value="TYC18185.1"/>
    <property type="molecule type" value="Genomic_DNA"/>
</dbReference>
<dbReference type="Proteomes" id="UP000323621">
    <property type="component" value="Unassembled WGS sequence"/>
</dbReference>
<sequence length="135" mass="15701">MKNEKKDILGYTCQQATTEYRGRQYTAYFTTEIPFQTGPWKFYGLPGLILQVESDDGVLKLMANAINMKNEEVTIKNPLITLELNPMSWDDYIKEYEKKYKELQSYRGPNGGGRSIPKQKIETLIYPESILLKDY</sequence>
<dbReference type="InterPro" id="IPR005901">
    <property type="entry name" value="GLPGLI"/>
</dbReference>
<proteinExistence type="predicted"/>